<dbReference type="Gene3D" id="3.40.50.620">
    <property type="entry name" value="HUPs"/>
    <property type="match status" value="1"/>
</dbReference>
<dbReference type="GO" id="GO:0016740">
    <property type="term" value="F:transferase activity"/>
    <property type="evidence" value="ECO:0007669"/>
    <property type="project" value="UniProtKB-KW"/>
</dbReference>
<dbReference type="GO" id="GO:0008033">
    <property type="term" value="P:tRNA processing"/>
    <property type="evidence" value="ECO:0007669"/>
    <property type="project" value="InterPro"/>
</dbReference>
<dbReference type="SUPFAM" id="SSF52402">
    <property type="entry name" value="Adenine nucleotide alpha hydrolases-like"/>
    <property type="match status" value="1"/>
</dbReference>
<accession>A0A9D2HI33</accession>
<dbReference type="InterPro" id="IPR035107">
    <property type="entry name" value="tRNA_thiolation_TtcA_Ctu1"/>
</dbReference>
<proteinExistence type="predicted"/>
<evidence type="ECO:0000256" key="1">
    <source>
        <dbReference type="ARBA" id="ARBA00022679"/>
    </source>
</evidence>
<dbReference type="PANTHER" id="PTHR43686:SF1">
    <property type="entry name" value="AMINOTRAN_5 DOMAIN-CONTAINING PROTEIN"/>
    <property type="match status" value="1"/>
</dbReference>
<reference evidence="3" key="1">
    <citation type="journal article" date="2021" name="PeerJ">
        <title>Extensive microbial diversity within the chicken gut microbiome revealed by metagenomics and culture.</title>
        <authorList>
            <person name="Gilroy R."/>
            <person name="Ravi A."/>
            <person name="Getino M."/>
            <person name="Pursley I."/>
            <person name="Horton D.L."/>
            <person name="Alikhan N.F."/>
            <person name="Baker D."/>
            <person name="Gharbi K."/>
            <person name="Hall N."/>
            <person name="Watson M."/>
            <person name="Adriaenssens E.M."/>
            <person name="Foster-Nyarko E."/>
            <person name="Jarju S."/>
            <person name="Secka A."/>
            <person name="Antonio M."/>
            <person name="Oren A."/>
            <person name="Chaudhuri R.R."/>
            <person name="La Ragione R."/>
            <person name="Hildebrand F."/>
            <person name="Pallen M.J."/>
        </authorList>
    </citation>
    <scope>NUCLEOTIDE SEQUENCE</scope>
    <source>
        <strain evidence="3">CHK178-16964</strain>
    </source>
</reference>
<dbReference type="Pfam" id="PF01171">
    <property type="entry name" value="ATP_bind_3"/>
    <property type="match status" value="1"/>
</dbReference>
<name>A0A9D2HI33_9FIRM</name>
<dbReference type="Proteomes" id="UP000823900">
    <property type="component" value="Unassembled WGS sequence"/>
</dbReference>
<dbReference type="EMBL" id="DWZA01000029">
    <property type="protein sequence ID" value="HJA70618.1"/>
    <property type="molecule type" value="Genomic_DNA"/>
</dbReference>
<organism evidence="3 4">
    <name type="scientific">Candidatus Lachnoclostridium stercoravium</name>
    <dbReference type="NCBI Taxonomy" id="2838633"/>
    <lineage>
        <taxon>Bacteria</taxon>
        <taxon>Bacillati</taxon>
        <taxon>Bacillota</taxon>
        <taxon>Clostridia</taxon>
        <taxon>Lachnospirales</taxon>
        <taxon>Lachnospiraceae</taxon>
    </lineage>
</organism>
<keyword evidence="1" id="KW-0808">Transferase</keyword>
<evidence type="ECO:0000313" key="3">
    <source>
        <dbReference type="EMBL" id="HJA70618.1"/>
    </source>
</evidence>
<feature type="domain" description="tRNA(Ile)-lysidine/2-thiocytidine synthase N-terminal" evidence="2">
    <location>
        <begin position="26"/>
        <end position="198"/>
    </location>
</feature>
<dbReference type="AlphaFoldDB" id="A0A9D2HI33"/>
<sequence>MDLQRLMSLTRQAIDKYQMIQDGDVIAVGISGGKDSLTLLYALHGLMRFYPKKFSIQALTVDLGLGNLDLKPVERLCREFSVPYTVISTDIGKILFESRKESNPCSLCAKMRKGALNEEAKKAGCNKVAYAHHREDLIETMMMSLIYEGRFYSFSPCTYLDRMDLTVIRPMIYVPEADVIGFQRKYQLPVCKNPCPMDGHTKREYVKQLIKQLEQENPGVKSRFFHAVTEGDIPGWPKTK</sequence>
<dbReference type="InterPro" id="IPR014729">
    <property type="entry name" value="Rossmann-like_a/b/a_fold"/>
</dbReference>
<gene>
    <name evidence="3" type="ORF">IAA07_03430</name>
</gene>
<dbReference type="PIRSF" id="PIRSF004976">
    <property type="entry name" value="ATPase_YdaO"/>
    <property type="match status" value="1"/>
</dbReference>
<reference evidence="3" key="2">
    <citation type="submission" date="2021-04" db="EMBL/GenBank/DDBJ databases">
        <authorList>
            <person name="Gilroy R."/>
        </authorList>
    </citation>
    <scope>NUCLEOTIDE SEQUENCE</scope>
    <source>
        <strain evidence="3">CHK178-16964</strain>
    </source>
</reference>
<dbReference type="InterPro" id="IPR011063">
    <property type="entry name" value="TilS/TtcA_N"/>
</dbReference>
<evidence type="ECO:0000259" key="2">
    <source>
        <dbReference type="Pfam" id="PF01171"/>
    </source>
</evidence>
<dbReference type="CDD" id="cd24138">
    <property type="entry name" value="TtcA-like"/>
    <property type="match status" value="1"/>
</dbReference>
<evidence type="ECO:0000313" key="4">
    <source>
        <dbReference type="Proteomes" id="UP000823900"/>
    </source>
</evidence>
<comment type="caution">
    <text evidence="3">The sequence shown here is derived from an EMBL/GenBank/DDBJ whole genome shotgun (WGS) entry which is preliminary data.</text>
</comment>
<dbReference type="PANTHER" id="PTHR43686">
    <property type="entry name" value="SULFURTRANSFERASE-RELATED"/>
    <property type="match status" value="1"/>
</dbReference>
<protein>
    <submittedName>
        <fullName evidence="3">tRNA 2-thiocytidine biosynthesis TtcA family protein</fullName>
    </submittedName>
</protein>